<accession>A0A068RDZ7</accession>
<dbReference type="AlphaFoldDB" id="A0A068RDZ7"/>
<proteinExistence type="predicted"/>
<reference evidence="1" key="1">
    <citation type="submission" date="2013-06" db="EMBL/GenBank/DDBJ databases">
        <authorList>
            <person name="Mazano-Marin A."/>
        </authorList>
    </citation>
    <scope>NUCLEOTIDE SEQUENCE</scope>
    <source>
        <strain evidence="1">SCt-VLC</strain>
    </source>
</reference>
<protein>
    <submittedName>
        <fullName evidence="1">Uncharacterized protein</fullName>
    </submittedName>
</protein>
<reference evidence="1" key="2">
    <citation type="journal article" date="2014" name="Genome Biol. Evol.">
        <title>Settling down: the genome of Serratia symbiotica from the aphid Cinara tujafilina zooms in on the process of accommodation to a cooperative intracellular life.</title>
        <authorList>
            <person name="Manzano-Marin A."/>
            <person name="Latorre A."/>
        </authorList>
    </citation>
    <scope>NUCLEOTIDE SEQUENCE</scope>
    <source>
        <strain evidence="1">SCt-VLC</strain>
    </source>
</reference>
<sequence length="237" mass="25945">MGVRMAGLKELSAQLQSIRKQIPFATVQALTRYVTYLAHRQAGGFSIWRFGMKQLPLREVMRNLGLTVTDDGYELSNPAGTARYDLHGVRTTVSGIPEHFPITLSVKGGYVPVVGDPDNIDTILGINQPKTVESVSTITIGINVDSASLTALEIQLTRIADLCERIQKTQHLGEPAEYVGQSTYKISAGQVFIGDAQIKDGAINYSDLMKEVTKQAKKTVETVIESELQPGGKIWRV</sequence>
<name>A0A068RDZ7_9GAMM</name>
<organism evidence="1">
    <name type="scientific">Serratia symbiotica SCt-VLC</name>
    <dbReference type="NCBI Taxonomy" id="1347341"/>
    <lineage>
        <taxon>Bacteria</taxon>
        <taxon>Pseudomonadati</taxon>
        <taxon>Pseudomonadota</taxon>
        <taxon>Gammaproteobacteria</taxon>
        <taxon>Enterobacterales</taxon>
        <taxon>Yersiniaceae</taxon>
        <taxon>Serratia</taxon>
        <taxon>Serratia symbiotica</taxon>
    </lineage>
</organism>
<gene>
    <name evidence="1" type="ORF">SCTVLC_1485</name>
</gene>
<evidence type="ECO:0000313" key="1">
    <source>
        <dbReference type="EMBL" id="CDG48187.1"/>
    </source>
</evidence>
<dbReference type="EMBL" id="FR904234">
    <property type="protein sequence ID" value="CDG48187.1"/>
    <property type="molecule type" value="Genomic_DNA"/>
</dbReference>